<proteinExistence type="predicted"/>
<dbReference type="AlphaFoldDB" id="A0A0E9Q5V0"/>
<organism evidence="1">
    <name type="scientific">Anguilla anguilla</name>
    <name type="common">European freshwater eel</name>
    <name type="synonym">Muraena anguilla</name>
    <dbReference type="NCBI Taxonomy" id="7936"/>
    <lineage>
        <taxon>Eukaryota</taxon>
        <taxon>Metazoa</taxon>
        <taxon>Chordata</taxon>
        <taxon>Craniata</taxon>
        <taxon>Vertebrata</taxon>
        <taxon>Euteleostomi</taxon>
        <taxon>Actinopterygii</taxon>
        <taxon>Neopterygii</taxon>
        <taxon>Teleostei</taxon>
        <taxon>Anguilliformes</taxon>
        <taxon>Anguillidae</taxon>
        <taxon>Anguilla</taxon>
    </lineage>
</organism>
<dbReference type="EMBL" id="GBXM01096443">
    <property type="protein sequence ID" value="JAH12134.1"/>
    <property type="molecule type" value="Transcribed_RNA"/>
</dbReference>
<reference evidence="1" key="2">
    <citation type="journal article" date="2015" name="Fish Shellfish Immunol.">
        <title>Early steps in the European eel (Anguilla anguilla)-Vibrio vulnificus interaction in the gills: Role of the RtxA13 toxin.</title>
        <authorList>
            <person name="Callol A."/>
            <person name="Pajuelo D."/>
            <person name="Ebbesson L."/>
            <person name="Teles M."/>
            <person name="MacKenzie S."/>
            <person name="Amaro C."/>
        </authorList>
    </citation>
    <scope>NUCLEOTIDE SEQUENCE</scope>
</reference>
<protein>
    <submittedName>
        <fullName evidence="1">Uncharacterized protein</fullName>
    </submittedName>
</protein>
<evidence type="ECO:0000313" key="1">
    <source>
        <dbReference type="EMBL" id="JAH12134.1"/>
    </source>
</evidence>
<accession>A0A0E9Q5V0</accession>
<name>A0A0E9Q5V0_ANGAN</name>
<sequence>MPAAGSYSSPFPCVALPPSVITVPTAGPDYATLLPVRESRLTPGVRLLPRTERLFLRD</sequence>
<reference evidence="1" key="1">
    <citation type="submission" date="2014-11" db="EMBL/GenBank/DDBJ databases">
        <authorList>
            <person name="Amaro Gonzalez C."/>
        </authorList>
    </citation>
    <scope>NUCLEOTIDE SEQUENCE</scope>
</reference>